<keyword evidence="2" id="KW-1185">Reference proteome</keyword>
<reference evidence="1" key="1">
    <citation type="submission" date="2023-06" db="EMBL/GenBank/DDBJ databases">
        <title>Genomic of Agaribacillus aureum.</title>
        <authorList>
            <person name="Wang G."/>
        </authorList>
    </citation>
    <scope>NUCLEOTIDE SEQUENCE</scope>
    <source>
        <strain evidence="1">BMA12</strain>
    </source>
</reference>
<accession>A0ABT8LEA8</accession>
<name>A0ABT8LEA8_9BACT</name>
<sequence>MKRLLWIFLVGIIIGSNAYGQKADNIKIEIEGEKVKFYYDLVDTSDQFTYSVRFYCIINNYAYLSYHATGDVGKLVTGGKDKLIVWDHNKELSQYSLNEMDFEVKLLSRHLKRKEVTSIQ</sequence>
<dbReference type="EMBL" id="JAUJEB010000007">
    <property type="protein sequence ID" value="MDN5216118.1"/>
    <property type="molecule type" value="Genomic_DNA"/>
</dbReference>
<evidence type="ECO:0000313" key="2">
    <source>
        <dbReference type="Proteomes" id="UP001172083"/>
    </source>
</evidence>
<dbReference type="Proteomes" id="UP001172083">
    <property type="component" value="Unassembled WGS sequence"/>
</dbReference>
<comment type="caution">
    <text evidence="1">The sequence shown here is derived from an EMBL/GenBank/DDBJ whole genome shotgun (WGS) entry which is preliminary data.</text>
</comment>
<protein>
    <submittedName>
        <fullName evidence="1">Uncharacterized protein</fullName>
    </submittedName>
</protein>
<organism evidence="1 2">
    <name type="scientific">Agaribacillus aureus</name>
    <dbReference type="NCBI Taxonomy" id="3051825"/>
    <lineage>
        <taxon>Bacteria</taxon>
        <taxon>Pseudomonadati</taxon>
        <taxon>Bacteroidota</taxon>
        <taxon>Cytophagia</taxon>
        <taxon>Cytophagales</taxon>
        <taxon>Splendidivirgaceae</taxon>
        <taxon>Agaribacillus</taxon>
    </lineage>
</organism>
<gene>
    <name evidence="1" type="ORF">QQ020_28860</name>
</gene>
<evidence type="ECO:0000313" key="1">
    <source>
        <dbReference type="EMBL" id="MDN5216118.1"/>
    </source>
</evidence>
<dbReference type="RefSeq" id="WP_346761451.1">
    <property type="nucleotide sequence ID" value="NZ_JAUJEB010000007.1"/>
</dbReference>
<proteinExistence type="predicted"/>